<proteinExistence type="predicted"/>
<dbReference type="EMBL" id="JARQZJ010000121">
    <property type="protein sequence ID" value="KAK9888859.1"/>
    <property type="molecule type" value="Genomic_DNA"/>
</dbReference>
<evidence type="ECO:0000256" key="5">
    <source>
        <dbReference type="ARBA" id="ARBA00022840"/>
    </source>
</evidence>
<keyword evidence="5" id="KW-0067">ATP-binding</keyword>
<evidence type="ECO:0008006" key="10">
    <source>
        <dbReference type="Google" id="ProtNLM"/>
    </source>
</evidence>
<evidence type="ECO:0000313" key="8">
    <source>
        <dbReference type="EMBL" id="KAK9888859.1"/>
    </source>
</evidence>
<dbReference type="Proteomes" id="UP001431783">
    <property type="component" value="Unassembled WGS sequence"/>
</dbReference>
<keyword evidence="3" id="KW-0436">Ligase</keyword>
<dbReference type="GO" id="GO:0005930">
    <property type="term" value="C:axoneme"/>
    <property type="evidence" value="ECO:0007669"/>
    <property type="project" value="TreeGrafter"/>
</dbReference>
<dbReference type="GO" id="GO:0060271">
    <property type="term" value="P:cilium assembly"/>
    <property type="evidence" value="ECO:0007669"/>
    <property type="project" value="TreeGrafter"/>
</dbReference>
<dbReference type="GO" id="GO:0005524">
    <property type="term" value="F:ATP binding"/>
    <property type="evidence" value="ECO:0007669"/>
    <property type="project" value="UniProtKB-KW"/>
</dbReference>
<keyword evidence="2" id="KW-0963">Cytoplasm</keyword>
<organism evidence="8 9">
    <name type="scientific">Henosepilachna vigintioctopunctata</name>
    <dbReference type="NCBI Taxonomy" id="420089"/>
    <lineage>
        <taxon>Eukaryota</taxon>
        <taxon>Metazoa</taxon>
        <taxon>Ecdysozoa</taxon>
        <taxon>Arthropoda</taxon>
        <taxon>Hexapoda</taxon>
        <taxon>Insecta</taxon>
        <taxon>Pterygota</taxon>
        <taxon>Neoptera</taxon>
        <taxon>Endopterygota</taxon>
        <taxon>Coleoptera</taxon>
        <taxon>Polyphaga</taxon>
        <taxon>Cucujiformia</taxon>
        <taxon>Coccinelloidea</taxon>
        <taxon>Coccinellidae</taxon>
        <taxon>Epilachninae</taxon>
        <taxon>Epilachnini</taxon>
        <taxon>Henosepilachna</taxon>
    </lineage>
</organism>
<evidence type="ECO:0000256" key="3">
    <source>
        <dbReference type="ARBA" id="ARBA00022598"/>
    </source>
</evidence>
<evidence type="ECO:0000313" key="9">
    <source>
        <dbReference type="Proteomes" id="UP001431783"/>
    </source>
</evidence>
<evidence type="ECO:0000256" key="2">
    <source>
        <dbReference type="ARBA" id="ARBA00022490"/>
    </source>
</evidence>
<keyword evidence="6" id="KW-0206">Cytoskeleton</keyword>
<gene>
    <name evidence="8" type="ORF">WA026_001081</name>
</gene>
<dbReference type="PANTHER" id="PTHR45870:SF2">
    <property type="entry name" value="TUBULIN MONOGLYCYLASE TTLL3"/>
    <property type="match status" value="1"/>
</dbReference>
<dbReference type="PANTHER" id="PTHR45870">
    <property type="entry name" value="TUBULIN MONOGLYCYLASE TTLL3"/>
    <property type="match status" value="1"/>
</dbReference>
<feature type="compositionally biased region" description="Polar residues" evidence="7">
    <location>
        <begin position="1"/>
        <end position="11"/>
    </location>
</feature>
<accession>A0AAW1V0K9</accession>
<name>A0AAW1V0K9_9CUCU</name>
<feature type="region of interest" description="Disordered" evidence="7">
    <location>
        <begin position="1"/>
        <end position="45"/>
    </location>
</feature>
<dbReference type="GO" id="GO:0003341">
    <property type="term" value="P:cilium movement"/>
    <property type="evidence" value="ECO:0007669"/>
    <property type="project" value="TreeGrafter"/>
</dbReference>
<evidence type="ECO:0000256" key="6">
    <source>
        <dbReference type="ARBA" id="ARBA00023212"/>
    </source>
</evidence>
<dbReference type="Pfam" id="PF03133">
    <property type="entry name" value="TTL"/>
    <property type="match status" value="1"/>
</dbReference>
<dbReference type="SUPFAM" id="SSF56059">
    <property type="entry name" value="Glutathione synthetase ATP-binding domain-like"/>
    <property type="match status" value="1"/>
</dbReference>
<comment type="caution">
    <text evidence="8">The sequence shown here is derived from an EMBL/GenBank/DDBJ whole genome shotgun (WGS) entry which is preliminary data.</text>
</comment>
<dbReference type="GO" id="GO:0015630">
    <property type="term" value="C:microtubule cytoskeleton"/>
    <property type="evidence" value="ECO:0007669"/>
    <property type="project" value="TreeGrafter"/>
</dbReference>
<evidence type="ECO:0000256" key="7">
    <source>
        <dbReference type="SAM" id="MobiDB-lite"/>
    </source>
</evidence>
<evidence type="ECO:0000256" key="1">
    <source>
        <dbReference type="ARBA" id="ARBA00004245"/>
    </source>
</evidence>
<protein>
    <recommendedName>
        <fullName evidence="10">Tubulin glycylase 3A-like</fullName>
    </recommendedName>
</protein>
<dbReference type="PROSITE" id="PS51221">
    <property type="entry name" value="TTL"/>
    <property type="match status" value="1"/>
</dbReference>
<sequence>MQLRQNDTASTCAVAEANDDKKKDEDNANEKQKNSSGITSAPPAPCRTVTSDIQLTINNCIKRSNSCVESKYKGVISSERLTQLKRTVENASAAGKIFSIRGNWNIIRQQLLRRDWLEKIETPEKDKNNQNAKIRSMSATNSDDLVGNLPAKQDWESPSAYVEKCEKTVTNRLLQRVDTNFFWSVKRDQFDYKQRSNPNRLLNRFSRSLFASKEGLALLLQNYYWYTEPNIATVNFPRCYVLGFPEHFNHFVDNFRLTACISLVKYVVQTYDSTKFKYCVELPDGKISMSSLKFALDRCIEYVASQKHLDIDKDFIRVTQQDWSNFLEDYYAIVHGGEKFKIQPDHSILSMLAQGKTVLKEIAKYWTEHETDGYRNIWILKPGNKCRGRGIILVKYLKEVEKIMSLKLKYVVQKYIERPFIIYNTKFDIRQWFLVTCSQPLTIWMYKECYLRFSSQNYNLENFHESLHLTNYAVQCKYTNMEHRDKALPKDNMWDSPTFKDYLRKMGKIEKWDQVVYPGMRESIVCSMLASQDTMDRRQNTFEMYGADFILGEDLRPWLLEINCSPDMSSSTSITRRMCPQFLADIIKVVIDRKKDPKADVGGFDLVYKQVLPRAPPYLGTNLSIRGKRMFRNRSLKMKLQKPEKEKENNMFLKKQSLVKAELLKKTTILHKLPKIVQNEVYKGPVIEDLIEELQKCCQSLNDDKMDVDPSKKSPLAPVPVKHYFGSNDLTNLPRFNRKCLEKEKKKKKMPPVKSKLVKSVHIPEAKRTAMEVLPTNVWEPNTASITGKSLNA</sequence>
<keyword evidence="9" id="KW-1185">Reference proteome</keyword>
<dbReference type="AlphaFoldDB" id="A0AAW1V0K9"/>
<dbReference type="InterPro" id="IPR051437">
    <property type="entry name" value="TTLL_monoglycylase"/>
</dbReference>
<evidence type="ECO:0000256" key="4">
    <source>
        <dbReference type="ARBA" id="ARBA00022741"/>
    </source>
</evidence>
<dbReference type="FunFam" id="3.30.470.20:FF:000032">
    <property type="entry name" value="tubulin monoglycylase TTLL3 isoform X2"/>
    <property type="match status" value="1"/>
</dbReference>
<feature type="compositionally biased region" description="Basic and acidic residues" evidence="7">
    <location>
        <begin position="18"/>
        <end position="33"/>
    </location>
</feature>
<dbReference type="Gene3D" id="3.30.470.20">
    <property type="entry name" value="ATP-grasp fold, B domain"/>
    <property type="match status" value="1"/>
</dbReference>
<keyword evidence="4" id="KW-0547">Nucleotide-binding</keyword>
<dbReference type="GO" id="GO:0070736">
    <property type="term" value="F:protein-glycine ligase activity, initiating"/>
    <property type="evidence" value="ECO:0007669"/>
    <property type="project" value="TreeGrafter"/>
</dbReference>
<feature type="compositionally biased region" description="Polar residues" evidence="7">
    <location>
        <begin position="129"/>
        <end position="143"/>
    </location>
</feature>
<dbReference type="InterPro" id="IPR004344">
    <property type="entry name" value="TTL/TTLL_fam"/>
</dbReference>
<feature type="region of interest" description="Disordered" evidence="7">
    <location>
        <begin position="123"/>
        <end position="143"/>
    </location>
</feature>
<comment type="subcellular location">
    <subcellularLocation>
        <location evidence="1">Cytoplasm</location>
        <location evidence="1">Cytoskeleton</location>
    </subcellularLocation>
</comment>
<reference evidence="8 9" key="1">
    <citation type="submission" date="2023-03" db="EMBL/GenBank/DDBJ databases">
        <title>Genome insight into feeding habits of ladybird beetles.</title>
        <authorList>
            <person name="Li H.-S."/>
            <person name="Huang Y.-H."/>
            <person name="Pang H."/>
        </authorList>
    </citation>
    <scope>NUCLEOTIDE SEQUENCE [LARGE SCALE GENOMIC DNA]</scope>
    <source>
        <strain evidence="8">SYSU_2023b</strain>
        <tissue evidence="8">Whole body</tissue>
    </source>
</reference>